<proteinExistence type="predicted"/>
<dbReference type="OrthoDB" id="5279806at2759"/>
<organism evidence="2 3">
    <name type="scientific">Aplosporella prunicola CBS 121167</name>
    <dbReference type="NCBI Taxonomy" id="1176127"/>
    <lineage>
        <taxon>Eukaryota</taxon>
        <taxon>Fungi</taxon>
        <taxon>Dikarya</taxon>
        <taxon>Ascomycota</taxon>
        <taxon>Pezizomycotina</taxon>
        <taxon>Dothideomycetes</taxon>
        <taxon>Dothideomycetes incertae sedis</taxon>
        <taxon>Botryosphaeriales</taxon>
        <taxon>Aplosporellaceae</taxon>
        <taxon>Aplosporella</taxon>
    </lineage>
</organism>
<dbReference type="CDD" id="cd09917">
    <property type="entry name" value="F-box_SF"/>
    <property type="match status" value="1"/>
</dbReference>
<feature type="domain" description="F-box" evidence="1">
    <location>
        <begin position="20"/>
        <end position="68"/>
    </location>
</feature>
<protein>
    <recommendedName>
        <fullName evidence="1">F-box domain-containing protein</fullName>
    </recommendedName>
</protein>
<dbReference type="PROSITE" id="PS50181">
    <property type="entry name" value="FBOX"/>
    <property type="match status" value="1"/>
</dbReference>
<dbReference type="Proteomes" id="UP000799438">
    <property type="component" value="Unassembled WGS sequence"/>
</dbReference>
<dbReference type="RefSeq" id="XP_033400299.1">
    <property type="nucleotide sequence ID" value="XM_033546074.1"/>
</dbReference>
<dbReference type="InterPro" id="IPR001810">
    <property type="entry name" value="F-box_dom"/>
</dbReference>
<dbReference type="SUPFAM" id="SSF81383">
    <property type="entry name" value="F-box domain"/>
    <property type="match status" value="1"/>
</dbReference>
<dbReference type="EMBL" id="ML995479">
    <property type="protein sequence ID" value="KAF2144587.1"/>
    <property type="molecule type" value="Genomic_DNA"/>
</dbReference>
<evidence type="ECO:0000313" key="3">
    <source>
        <dbReference type="Proteomes" id="UP000799438"/>
    </source>
</evidence>
<dbReference type="GeneID" id="54303580"/>
<keyword evidence="3" id="KW-1185">Reference proteome</keyword>
<dbReference type="InterPro" id="IPR036047">
    <property type="entry name" value="F-box-like_dom_sf"/>
</dbReference>
<gene>
    <name evidence="2" type="ORF">K452DRAFT_356746</name>
</gene>
<sequence length="414" mass="48430">MGRAAGLTSRLRASALPRSAARLLRLPDEILIIIIEHCDIDAFLQLRLTCRAFRNLIATYESTIVQAVARTTFPECRRLLRPPPTNINSSTLSLPVIRVIPKSPYTIKWLTGLIPKHLASIVVDRHRYCGTPLPMLDGIPSEDEVGDDIRRHVAHGFRILEALSLIAKDVEETPDSKIESKLPKKCVPRILIRNPPKKRDLMHRRTPPPAWPNRMFRKTKRALWSWRRPQETAEKQRKALLQRRQDLTTALQCHYIYNKLTPEGARDFDAMWTILRMAFQHRRYFTLGTETLDWCKPDRRDVFFGDSWVNWFVFEAGASFWWKHYWLLKIRHADRKAPSGWQEINRAFYARPRDQMVIERAGAAEVYATMHHRMKGVDRIRLPSSEEYEGMIRSLQRDPPEDRLKYVCASMTLY</sequence>
<evidence type="ECO:0000259" key="1">
    <source>
        <dbReference type="PROSITE" id="PS50181"/>
    </source>
</evidence>
<evidence type="ECO:0000313" key="2">
    <source>
        <dbReference type="EMBL" id="KAF2144587.1"/>
    </source>
</evidence>
<name>A0A6A6BP09_9PEZI</name>
<dbReference type="AlphaFoldDB" id="A0A6A6BP09"/>
<dbReference type="Pfam" id="PF00646">
    <property type="entry name" value="F-box"/>
    <property type="match status" value="1"/>
</dbReference>
<accession>A0A6A6BP09</accession>
<reference evidence="2" key="1">
    <citation type="journal article" date="2020" name="Stud. Mycol.">
        <title>101 Dothideomycetes genomes: a test case for predicting lifestyles and emergence of pathogens.</title>
        <authorList>
            <person name="Haridas S."/>
            <person name="Albert R."/>
            <person name="Binder M."/>
            <person name="Bloem J."/>
            <person name="Labutti K."/>
            <person name="Salamov A."/>
            <person name="Andreopoulos B."/>
            <person name="Baker S."/>
            <person name="Barry K."/>
            <person name="Bills G."/>
            <person name="Bluhm B."/>
            <person name="Cannon C."/>
            <person name="Castanera R."/>
            <person name="Culley D."/>
            <person name="Daum C."/>
            <person name="Ezra D."/>
            <person name="Gonzalez J."/>
            <person name="Henrissat B."/>
            <person name="Kuo A."/>
            <person name="Liang C."/>
            <person name="Lipzen A."/>
            <person name="Lutzoni F."/>
            <person name="Magnuson J."/>
            <person name="Mondo S."/>
            <person name="Nolan M."/>
            <person name="Ohm R."/>
            <person name="Pangilinan J."/>
            <person name="Park H.-J."/>
            <person name="Ramirez L."/>
            <person name="Alfaro M."/>
            <person name="Sun H."/>
            <person name="Tritt A."/>
            <person name="Yoshinaga Y."/>
            <person name="Zwiers L.-H."/>
            <person name="Turgeon B."/>
            <person name="Goodwin S."/>
            <person name="Spatafora J."/>
            <person name="Crous P."/>
            <person name="Grigoriev I."/>
        </authorList>
    </citation>
    <scope>NUCLEOTIDE SEQUENCE</scope>
    <source>
        <strain evidence="2">CBS 121167</strain>
    </source>
</reference>